<dbReference type="GeneID" id="25263495"/>
<organism evidence="2 3">
    <name type="scientific">Tilletiaria anomala (strain ATCC 24038 / CBS 436.72 / UBC 951)</name>
    <dbReference type="NCBI Taxonomy" id="1037660"/>
    <lineage>
        <taxon>Eukaryota</taxon>
        <taxon>Fungi</taxon>
        <taxon>Dikarya</taxon>
        <taxon>Basidiomycota</taxon>
        <taxon>Ustilaginomycotina</taxon>
        <taxon>Exobasidiomycetes</taxon>
        <taxon>Georgefischeriales</taxon>
        <taxon>Tilletiariaceae</taxon>
        <taxon>Tilletiaria</taxon>
    </lineage>
</organism>
<proteinExistence type="predicted"/>
<evidence type="ECO:0008006" key="4">
    <source>
        <dbReference type="Google" id="ProtNLM"/>
    </source>
</evidence>
<dbReference type="InParanoid" id="A0A066WLK6"/>
<dbReference type="STRING" id="1037660.A0A066WLK6"/>
<dbReference type="OrthoDB" id="443682at2759"/>
<feature type="compositionally biased region" description="Acidic residues" evidence="1">
    <location>
        <begin position="1"/>
        <end position="18"/>
    </location>
</feature>
<dbReference type="PANTHER" id="PTHR47524:SF1">
    <property type="entry name" value="20S RRNA ACCUMULATION PROTEIN 4"/>
    <property type="match status" value="1"/>
</dbReference>
<sequence>MAPEYDPDSDSDFSSDEAQDIKVYLGLPDGPLEPEDESNPLVSRAGGRPAFLPRPIASTSSTRWPPQPEHVSSCKICGRDMEMLMQIFAPLEGSCYDRTLYIWGCARAKCQRARDSRCVRAFRTITYNARWAAKLEKQKAKEAARQERLAAKADAKKRAAEDAAKSQKINPFASGP</sequence>
<reference evidence="2 3" key="1">
    <citation type="submission" date="2014-05" db="EMBL/GenBank/DDBJ databases">
        <title>Draft genome sequence of a rare smut relative, Tilletiaria anomala UBC 951.</title>
        <authorList>
            <consortium name="DOE Joint Genome Institute"/>
            <person name="Toome M."/>
            <person name="Kuo A."/>
            <person name="Henrissat B."/>
            <person name="Lipzen A."/>
            <person name="Tritt A."/>
            <person name="Yoshinaga Y."/>
            <person name="Zane M."/>
            <person name="Barry K."/>
            <person name="Grigoriev I.V."/>
            <person name="Spatafora J.W."/>
            <person name="Aimea M.C."/>
        </authorList>
    </citation>
    <scope>NUCLEOTIDE SEQUENCE [LARGE SCALE GENOMIC DNA]</scope>
    <source>
        <strain evidence="2 3">UBC 951</strain>
    </source>
</reference>
<feature type="non-terminal residue" evidence="2">
    <location>
        <position position="176"/>
    </location>
</feature>
<dbReference type="GO" id="GO:0030490">
    <property type="term" value="P:maturation of SSU-rRNA"/>
    <property type="evidence" value="ECO:0007669"/>
    <property type="project" value="TreeGrafter"/>
</dbReference>
<keyword evidence="3" id="KW-1185">Reference proteome</keyword>
<dbReference type="Proteomes" id="UP000027361">
    <property type="component" value="Unassembled WGS sequence"/>
</dbReference>
<protein>
    <recommendedName>
        <fullName evidence="4">Programmed cell death protein 2 C-terminal domain-containing protein</fullName>
    </recommendedName>
</protein>
<feature type="region of interest" description="Disordered" evidence="1">
    <location>
        <begin position="1"/>
        <end position="46"/>
    </location>
</feature>
<dbReference type="HOGENOM" id="CLU_1528834_0_0_1"/>
<dbReference type="PANTHER" id="PTHR47524">
    <property type="entry name" value="20S RRNA ACCUMULATION PROTEIN 4"/>
    <property type="match status" value="1"/>
</dbReference>
<dbReference type="RefSeq" id="XP_013246317.1">
    <property type="nucleotide sequence ID" value="XM_013390863.1"/>
</dbReference>
<evidence type="ECO:0000313" key="3">
    <source>
        <dbReference type="Proteomes" id="UP000027361"/>
    </source>
</evidence>
<feature type="compositionally biased region" description="Basic and acidic residues" evidence="1">
    <location>
        <begin position="146"/>
        <end position="165"/>
    </location>
</feature>
<dbReference type="EMBL" id="JMSN01000002">
    <property type="protein sequence ID" value="KDN53478.1"/>
    <property type="molecule type" value="Genomic_DNA"/>
</dbReference>
<dbReference type="AlphaFoldDB" id="A0A066WLK6"/>
<name>A0A066WLK6_TILAU</name>
<accession>A0A066WLK6</accession>
<evidence type="ECO:0000256" key="1">
    <source>
        <dbReference type="SAM" id="MobiDB-lite"/>
    </source>
</evidence>
<comment type="caution">
    <text evidence="2">The sequence shown here is derived from an EMBL/GenBank/DDBJ whole genome shotgun (WGS) entry which is preliminary data.</text>
</comment>
<evidence type="ECO:0000313" key="2">
    <source>
        <dbReference type="EMBL" id="KDN53478.1"/>
    </source>
</evidence>
<feature type="region of interest" description="Disordered" evidence="1">
    <location>
        <begin position="146"/>
        <end position="176"/>
    </location>
</feature>
<gene>
    <name evidence="2" type="ORF">K437DRAFT_253183</name>
</gene>